<name>A0AAD8Y017_9STRA</name>
<protein>
    <submittedName>
        <fullName evidence="2">Uncharacterized protein</fullName>
    </submittedName>
</protein>
<dbReference type="EMBL" id="JATAAI010000028">
    <property type="protein sequence ID" value="KAK1736638.1"/>
    <property type="molecule type" value="Genomic_DNA"/>
</dbReference>
<feature type="region of interest" description="Disordered" evidence="1">
    <location>
        <begin position="64"/>
        <end position="93"/>
    </location>
</feature>
<reference evidence="2" key="1">
    <citation type="submission" date="2023-06" db="EMBL/GenBank/DDBJ databases">
        <title>Survivors Of The Sea: Transcriptome response of Skeletonema marinoi to long-term dormancy.</title>
        <authorList>
            <person name="Pinder M.I.M."/>
            <person name="Kourtchenko O."/>
            <person name="Robertson E.K."/>
            <person name="Larsson T."/>
            <person name="Maumus F."/>
            <person name="Osuna-Cruz C.M."/>
            <person name="Vancaester E."/>
            <person name="Stenow R."/>
            <person name="Vandepoele K."/>
            <person name="Ploug H."/>
            <person name="Bruchert V."/>
            <person name="Godhe A."/>
            <person name="Topel M."/>
        </authorList>
    </citation>
    <scope>NUCLEOTIDE SEQUENCE</scope>
    <source>
        <strain evidence="2">R05AC</strain>
    </source>
</reference>
<gene>
    <name evidence="2" type="ORF">QTG54_012660</name>
</gene>
<sequence length="157" mass="17332">MEMVIESLFHLMGSSQIHSVKLSSPASPSVLQSSFLREMVSSLPLQRPLALSRIHRNCSALKGKLPRSRMNSRPQSESQTGSARPPVANGEQKPIGWMNAESLILPSSFMRGIRVMAARSPQLLELVTVPRTFLILISALIASISMRERKLTSSRKP</sequence>
<dbReference type="Proteomes" id="UP001224775">
    <property type="component" value="Unassembled WGS sequence"/>
</dbReference>
<dbReference type="AlphaFoldDB" id="A0AAD8Y017"/>
<evidence type="ECO:0000313" key="2">
    <source>
        <dbReference type="EMBL" id="KAK1736638.1"/>
    </source>
</evidence>
<feature type="compositionally biased region" description="Polar residues" evidence="1">
    <location>
        <begin position="69"/>
        <end position="82"/>
    </location>
</feature>
<keyword evidence="3" id="KW-1185">Reference proteome</keyword>
<proteinExistence type="predicted"/>
<evidence type="ECO:0000256" key="1">
    <source>
        <dbReference type="SAM" id="MobiDB-lite"/>
    </source>
</evidence>
<evidence type="ECO:0000313" key="3">
    <source>
        <dbReference type="Proteomes" id="UP001224775"/>
    </source>
</evidence>
<comment type="caution">
    <text evidence="2">The sequence shown here is derived from an EMBL/GenBank/DDBJ whole genome shotgun (WGS) entry which is preliminary data.</text>
</comment>
<accession>A0AAD8Y017</accession>
<organism evidence="2 3">
    <name type="scientific">Skeletonema marinoi</name>
    <dbReference type="NCBI Taxonomy" id="267567"/>
    <lineage>
        <taxon>Eukaryota</taxon>
        <taxon>Sar</taxon>
        <taxon>Stramenopiles</taxon>
        <taxon>Ochrophyta</taxon>
        <taxon>Bacillariophyta</taxon>
        <taxon>Coscinodiscophyceae</taxon>
        <taxon>Thalassiosirophycidae</taxon>
        <taxon>Thalassiosirales</taxon>
        <taxon>Skeletonemataceae</taxon>
        <taxon>Skeletonema</taxon>
        <taxon>Skeletonema marinoi-dohrnii complex</taxon>
    </lineage>
</organism>